<feature type="domain" description="OmpR/PhoB-type" evidence="5">
    <location>
        <begin position="529"/>
        <end position="606"/>
    </location>
</feature>
<keyword evidence="8" id="KW-1185">Reference proteome</keyword>
<evidence type="ECO:0000256" key="4">
    <source>
        <dbReference type="SAM" id="Phobius"/>
    </source>
</evidence>
<evidence type="ECO:0000256" key="3">
    <source>
        <dbReference type="SAM" id="MobiDB-lite"/>
    </source>
</evidence>
<reference evidence="7 8" key="1">
    <citation type="submission" date="2023-11" db="EMBL/GenBank/DDBJ databases">
        <title>Lentzea sokolovensis, sp. nov., Lentzea kristufkii, sp. nov., and Lentzea miocenensis, sp. nov., rare actinobacteria from Sokolov Coal Basin, Miocene lacustrine sediment, Czech Republic.</title>
        <authorList>
            <person name="Lara A."/>
            <person name="Kotroba L."/>
            <person name="Nouioui I."/>
            <person name="Neumann-Schaal M."/>
            <person name="Mast Y."/>
            <person name="Chronakova A."/>
        </authorList>
    </citation>
    <scope>NUCLEOTIDE SEQUENCE [LARGE SCALE GENOMIC DNA]</scope>
    <source>
        <strain evidence="7 8">BCCO 10_0061</strain>
    </source>
</reference>
<gene>
    <name evidence="7" type="ORF">SK854_40290</name>
</gene>
<feature type="transmembrane region" description="Helical" evidence="4">
    <location>
        <begin position="20"/>
        <end position="38"/>
    </location>
</feature>
<keyword evidence="4" id="KW-0472">Membrane</keyword>
<comment type="caution">
    <text evidence="7">The sequence shown here is derived from an EMBL/GenBank/DDBJ whole genome shotgun (WGS) entry which is preliminary data.</text>
</comment>
<feature type="domain" description="Bacterial transcriptional activator" evidence="6">
    <location>
        <begin position="613"/>
        <end position="747"/>
    </location>
</feature>
<evidence type="ECO:0000256" key="2">
    <source>
        <dbReference type="ARBA" id="ARBA00023125"/>
    </source>
</evidence>
<evidence type="ECO:0000256" key="1">
    <source>
        <dbReference type="ARBA" id="ARBA00005820"/>
    </source>
</evidence>
<reference evidence="7 8" key="2">
    <citation type="submission" date="2023-11" db="EMBL/GenBank/DDBJ databases">
        <authorList>
            <person name="Lara A.C."/>
            <person name="Chronakova A."/>
        </authorList>
    </citation>
    <scope>NUCLEOTIDE SEQUENCE [LARGE SCALE GENOMIC DNA]</scope>
    <source>
        <strain evidence="7 8">BCCO 10_0061</strain>
    </source>
</reference>
<feature type="region of interest" description="Disordered" evidence="3">
    <location>
        <begin position="182"/>
        <end position="250"/>
    </location>
</feature>
<dbReference type="InterPro" id="IPR011990">
    <property type="entry name" value="TPR-like_helical_dom_sf"/>
</dbReference>
<proteinExistence type="inferred from homology"/>
<keyword evidence="4" id="KW-1133">Transmembrane helix</keyword>
<protein>
    <submittedName>
        <fullName evidence="7">BTAD domain-containing putative transcriptional regulator</fullName>
    </submittedName>
</protein>
<organism evidence="7 8">
    <name type="scientific">Lentzea sokolovensis</name>
    <dbReference type="NCBI Taxonomy" id="3095429"/>
    <lineage>
        <taxon>Bacteria</taxon>
        <taxon>Bacillati</taxon>
        <taxon>Actinomycetota</taxon>
        <taxon>Actinomycetes</taxon>
        <taxon>Pseudonocardiales</taxon>
        <taxon>Pseudonocardiaceae</taxon>
        <taxon>Lentzea</taxon>
    </lineage>
</organism>
<evidence type="ECO:0000313" key="7">
    <source>
        <dbReference type="EMBL" id="MDX8148411.1"/>
    </source>
</evidence>
<evidence type="ECO:0000259" key="6">
    <source>
        <dbReference type="SMART" id="SM01043"/>
    </source>
</evidence>
<dbReference type="RefSeq" id="WP_319980408.1">
    <property type="nucleotide sequence ID" value="NZ_JAXAVU010000016.1"/>
</dbReference>
<evidence type="ECO:0000259" key="5">
    <source>
        <dbReference type="SMART" id="SM00862"/>
    </source>
</evidence>
<dbReference type="PANTHER" id="PTHR35807">
    <property type="entry name" value="TRANSCRIPTIONAL REGULATOR REDD-RELATED"/>
    <property type="match status" value="1"/>
</dbReference>
<feature type="transmembrane region" description="Helical" evidence="4">
    <location>
        <begin position="68"/>
        <end position="90"/>
    </location>
</feature>
<feature type="transmembrane region" description="Helical" evidence="4">
    <location>
        <begin position="111"/>
        <end position="132"/>
    </location>
</feature>
<sequence length="763" mass="81308">MNSNAGRSGVFRRLGSLLRALVASAVLLAVLVGLPLGLRHYVGWPLPDEVPSWAVLSAVLTQPMSPSFLIDGLACLCWLLWAAFVLDIGLRAADVLRGVRWPDVAAVRSPAAVLVGTIVLSVLGNRAAGAAGDGLQLASSSPVAVVETVRAPDPVTGNCDSMWAVAERALGDGARWPEVFELNRGKPQPNGQSLTDPHRVFPGEKLLIPSAPPPPPVSTPPVESAAPPTPAPELPRHEDQLPQPDSAPSGRATAFVSAALAAAVSAALVVARRRHRVRYKPGSGLRDDLRVAPVVYELQLAHHRSEDSEHPSTPADDATPLGVRNEREVALDLAACGGLGLVGPGAVAAARALVVTALTRTTVAITAEDLASLLGEAAVGEPPSALRIVSSCQQLAEQAPPAVLVAHLDHQSRRHLEVTLAQESSRQLVGVFLGQWTRGITLYISADGTISSASPGPGQELAGIKLFRLDDDDARDLLALFRDAEPRPQPAAADAALEISADVVATDRPRLQLRLLGVPALRWPDSEHDIAATIQPRLRELVVFLAVHADGTSREALVNALWPANTSDKSSNALNTALSRLRNAITKATGGAITDIAIVGGGRYRLNPDLVEVDYWHLDRAITARRSASTAQGRLDTYREVVNLYTGPLAEGIESEWLEPVREAVRRDVIDAAAALAHALRDVDPEQTLELLERARTFDPHNELLYRDIMRLQGRLGRLEAIPRTLALLASKLAEIDDKPSPEASWLAANLPRHHAKDQLPAS</sequence>
<dbReference type="Pfam" id="PF03704">
    <property type="entry name" value="BTAD"/>
    <property type="match status" value="1"/>
</dbReference>
<dbReference type="SUPFAM" id="SSF48452">
    <property type="entry name" value="TPR-like"/>
    <property type="match status" value="1"/>
</dbReference>
<dbReference type="Gene3D" id="1.25.40.10">
    <property type="entry name" value="Tetratricopeptide repeat domain"/>
    <property type="match status" value="1"/>
</dbReference>
<accession>A0ABU4VBT9</accession>
<dbReference type="InterPro" id="IPR001867">
    <property type="entry name" value="OmpR/PhoB-type_DNA-bd"/>
</dbReference>
<dbReference type="SMART" id="SM01043">
    <property type="entry name" value="BTAD"/>
    <property type="match status" value="1"/>
</dbReference>
<feature type="transmembrane region" description="Helical" evidence="4">
    <location>
        <begin position="252"/>
        <end position="271"/>
    </location>
</feature>
<dbReference type="InterPro" id="IPR051677">
    <property type="entry name" value="AfsR-DnrI-RedD_regulator"/>
</dbReference>
<dbReference type="InterPro" id="IPR005158">
    <property type="entry name" value="BTAD"/>
</dbReference>
<dbReference type="Proteomes" id="UP001285352">
    <property type="component" value="Unassembled WGS sequence"/>
</dbReference>
<keyword evidence="2" id="KW-0238">DNA-binding</keyword>
<dbReference type="InterPro" id="IPR036388">
    <property type="entry name" value="WH-like_DNA-bd_sf"/>
</dbReference>
<comment type="similarity">
    <text evidence="1">Belongs to the AfsR/DnrI/RedD regulatory family.</text>
</comment>
<dbReference type="EMBL" id="JAXAVU010000016">
    <property type="protein sequence ID" value="MDX8148411.1"/>
    <property type="molecule type" value="Genomic_DNA"/>
</dbReference>
<evidence type="ECO:0000313" key="8">
    <source>
        <dbReference type="Proteomes" id="UP001285352"/>
    </source>
</evidence>
<feature type="compositionally biased region" description="Pro residues" evidence="3">
    <location>
        <begin position="210"/>
        <end position="219"/>
    </location>
</feature>
<dbReference type="SMART" id="SM00862">
    <property type="entry name" value="Trans_reg_C"/>
    <property type="match status" value="1"/>
</dbReference>
<dbReference type="InterPro" id="IPR016032">
    <property type="entry name" value="Sig_transdc_resp-reg_C-effctor"/>
</dbReference>
<name>A0ABU4VBT9_9PSEU</name>
<dbReference type="Gene3D" id="1.10.10.10">
    <property type="entry name" value="Winged helix-like DNA-binding domain superfamily/Winged helix DNA-binding domain"/>
    <property type="match status" value="1"/>
</dbReference>
<dbReference type="SUPFAM" id="SSF46894">
    <property type="entry name" value="C-terminal effector domain of the bipartite response regulators"/>
    <property type="match status" value="1"/>
</dbReference>
<keyword evidence="4" id="KW-0812">Transmembrane</keyword>